<dbReference type="PANTHER" id="PTHR40072:SF1">
    <property type="entry name" value="MOLYBDOPTERIN-GUANINE DINUCLEOTIDE BIOSYNTHESIS ADAPTER PROTEIN"/>
    <property type="match status" value="1"/>
</dbReference>
<protein>
    <submittedName>
        <fullName evidence="2">Molybdopterin-guanine dinucleotide biosynthesis protein B</fullName>
    </submittedName>
</protein>
<dbReference type="RefSeq" id="WP_071313940.1">
    <property type="nucleotide sequence ID" value="NZ_MLQQ01000040.1"/>
</dbReference>
<feature type="domain" description="Molybdopterin-guanine dinucleotide biosynthesis protein B (MobB)" evidence="1">
    <location>
        <begin position="6"/>
        <end position="138"/>
    </location>
</feature>
<name>A0A1S2LCT5_9BACI</name>
<dbReference type="CDD" id="cd03116">
    <property type="entry name" value="MobB"/>
    <property type="match status" value="1"/>
</dbReference>
<dbReference type="GO" id="GO:0006777">
    <property type="term" value="P:Mo-molybdopterin cofactor biosynthetic process"/>
    <property type="evidence" value="ECO:0007669"/>
    <property type="project" value="InterPro"/>
</dbReference>
<organism evidence="2 3">
    <name type="scientific">Anaerobacillus arseniciselenatis</name>
    <dbReference type="NCBI Taxonomy" id="85682"/>
    <lineage>
        <taxon>Bacteria</taxon>
        <taxon>Bacillati</taxon>
        <taxon>Bacillota</taxon>
        <taxon>Bacilli</taxon>
        <taxon>Bacillales</taxon>
        <taxon>Bacillaceae</taxon>
        <taxon>Anaerobacillus</taxon>
    </lineage>
</organism>
<accession>A0A1S2LCT5</accession>
<dbReference type="GO" id="GO:0005525">
    <property type="term" value="F:GTP binding"/>
    <property type="evidence" value="ECO:0007669"/>
    <property type="project" value="InterPro"/>
</dbReference>
<gene>
    <name evidence="2" type="ORF">BKP35_13775</name>
</gene>
<dbReference type="InterPro" id="IPR004435">
    <property type="entry name" value="MobB_dom"/>
</dbReference>
<sequence length="175" mass="19885">MTQQMIQVAGFSNSGKTTLVEKLVICFTKENFKVGTLKHHGHGGELISLDYGKDSWKHRKAGAVVSGAVSKGELQLNVLNEQSWEPTELVDLYKNFPIDVLVIEGFKASPFPKIVLIKQADDLILLSKLENIFCVISWITLPKEVQSDSIRYYRIEEEEKYLQFILQKLKGQDNE</sequence>
<dbReference type="InterPro" id="IPR052539">
    <property type="entry name" value="MGD_biosynthesis_adapter"/>
</dbReference>
<dbReference type="PANTHER" id="PTHR40072">
    <property type="entry name" value="MOLYBDOPTERIN-GUANINE DINUCLEOTIDE BIOSYNTHESIS ADAPTER PROTEIN-RELATED"/>
    <property type="match status" value="1"/>
</dbReference>
<reference evidence="2 3" key="1">
    <citation type="submission" date="2016-10" db="EMBL/GenBank/DDBJ databases">
        <title>Draft genome sequences of four alkaliphilic bacteria belonging to the Anaerobacillus genus.</title>
        <authorList>
            <person name="Bassil N.M."/>
            <person name="Lloyd J.R."/>
        </authorList>
    </citation>
    <scope>NUCLEOTIDE SEQUENCE [LARGE SCALE GENOMIC DNA]</scope>
    <source>
        <strain evidence="2 3">DSM 15340</strain>
    </source>
</reference>
<dbReference type="Gene3D" id="3.40.50.300">
    <property type="entry name" value="P-loop containing nucleotide triphosphate hydrolases"/>
    <property type="match status" value="1"/>
</dbReference>
<dbReference type="SUPFAM" id="SSF52540">
    <property type="entry name" value="P-loop containing nucleoside triphosphate hydrolases"/>
    <property type="match status" value="1"/>
</dbReference>
<comment type="caution">
    <text evidence="2">The sequence shown here is derived from an EMBL/GenBank/DDBJ whole genome shotgun (WGS) entry which is preliminary data.</text>
</comment>
<dbReference type="AlphaFoldDB" id="A0A1S2LCT5"/>
<dbReference type="NCBIfam" id="TIGR00176">
    <property type="entry name" value="mobB"/>
    <property type="match status" value="1"/>
</dbReference>
<dbReference type="Pfam" id="PF03205">
    <property type="entry name" value="MobB"/>
    <property type="match status" value="1"/>
</dbReference>
<dbReference type="InterPro" id="IPR027417">
    <property type="entry name" value="P-loop_NTPase"/>
</dbReference>
<dbReference type="Proteomes" id="UP000180098">
    <property type="component" value="Unassembled WGS sequence"/>
</dbReference>
<keyword evidence="3" id="KW-1185">Reference proteome</keyword>
<proteinExistence type="predicted"/>
<evidence type="ECO:0000313" key="2">
    <source>
        <dbReference type="EMBL" id="OIJ10176.1"/>
    </source>
</evidence>
<dbReference type="EMBL" id="MLQQ01000040">
    <property type="protein sequence ID" value="OIJ10176.1"/>
    <property type="molecule type" value="Genomic_DNA"/>
</dbReference>
<evidence type="ECO:0000259" key="1">
    <source>
        <dbReference type="Pfam" id="PF03205"/>
    </source>
</evidence>
<evidence type="ECO:0000313" key="3">
    <source>
        <dbReference type="Proteomes" id="UP000180098"/>
    </source>
</evidence>